<accession>A0A0J1HD09</accession>
<dbReference type="InterPro" id="IPR036909">
    <property type="entry name" value="Cyt_c-like_dom_sf"/>
</dbReference>
<dbReference type="PATRIC" id="fig|320778.3.peg.2518"/>
<feature type="domain" description="Di-haem cytochrome c peroxidase" evidence="5">
    <location>
        <begin position="5"/>
        <end position="246"/>
    </location>
</feature>
<dbReference type="Pfam" id="PF03150">
    <property type="entry name" value="CCP_MauG"/>
    <property type="match status" value="1"/>
</dbReference>
<keyword evidence="7" id="KW-1185">Reference proteome</keyword>
<name>A0A0J1HD09_9GAMM</name>
<dbReference type="InterPro" id="IPR004852">
    <property type="entry name" value="Di-haem_cyt_c_peroxidsae"/>
</dbReference>
<evidence type="ECO:0000259" key="5">
    <source>
        <dbReference type="Pfam" id="PF03150"/>
    </source>
</evidence>
<protein>
    <recommendedName>
        <fullName evidence="5">Di-haem cytochrome c peroxidase domain-containing protein</fullName>
    </recommendedName>
</protein>
<dbReference type="PANTHER" id="PTHR30600">
    <property type="entry name" value="CYTOCHROME C PEROXIDASE-RELATED"/>
    <property type="match status" value="1"/>
</dbReference>
<evidence type="ECO:0000256" key="4">
    <source>
        <dbReference type="SAM" id="MobiDB-lite"/>
    </source>
</evidence>
<dbReference type="Gene3D" id="1.10.760.10">
    <property type="entry name" value="Cytochrome c-like domain"/>
    <property type="match status" value="2"/>
</dbReference>
<dbReference type="Proteomes" id="UP000035909">
    <property type="component" value="Unassembled WGS sequence"/>
</dbReference>
<dbReference type="GO" id="GO:0030313">
    <property type="term" value="C:cell envelope"/>
    <property type="evidence" value="ECO:0007669"/>
    <property type="project" value="UniProtKB-SubCell"/>
</dbReference>
<dbReference type="STRING" id="320778.ABT57_11545"/>
<evidence type="ECO:0000256" key="2">
    <source>
        <dbReference type="ARBA" id="ARBA00022729"/>
    </source>
</evidence>
<evidence type="ECO:0000256" key="3">
    <source>
        <dbReference type="ARBA" id="ARBA00023002"/>
    </source>
</evidence>
<sequence>MTYLEELGKRLFFENISEPKRQSCSSCHYPPAGGTNQHSGVNLKQVAVTGADPNGDNNDTPPGVKNAGGLKPPTNKYVQHMDENGDVVGLKNFQINGCNSVLNTPRGPITLFFTCGGAFWNGRASGHEIEDSKANAFSFSENAKVSEFKRMYEKYLGPVADQAFASPFINHVEQGIGEGKPETRLEDIKLVCEQVAKSAWGNELYEYAWDEPLDCSDKNKLDTVFARFAIALSAWQLSSENNPYDSKRDKALLATESRTFPLNGLTELENEGHELFYGKAGCAAICHRSNQDVDTDGTLLHQRYTDDAFHNIGVPRNYELPGSPEPDEGLYGVTEDERDIGLHKTPTLRNVDLRPGNGFTKAYTHNGWFKNLETLVHFYNSADVNGATAKGFGITRCPEGVQTQAEALANNCWPASEFPDTSVIGVAIGNLGLTSDEEAAIVAYLKTLSDTSIVQSPKPYKSAPYDESRMEH</sequence>
<dbReference type="GO" id="GO:0009055">
    <property type="term" value="F:electron transfer activity"/>
    <property type="evidence" value="ECO:0007669"/>
    <property type="project" value="InterPro"/>
</dbReference>
<keyword evidence="2" id="KW-0732">Signal</keyword>
<proteinExistence type="predicted"/>
<dbReference type="GO" id="GO:0020037">
    <property type="term" value="F:heme binding"/>
    <property type="evidence" value="ECO:0007669"/>
    <property type="project" value="InterPro"/>
</dbReference>
<comment type="caution">
    <text evidence="6">The sequence shown here is derived from an EMBL/GenBank/DDBJ whole genome shotgun (WGS) entry which is preliminary data.</text>
</comment>
<evidence type="ECO:0000313" key="7">
    <source>
        <dbReference type="Proteomes" id="UP000035909"/>
    </source>
</evidence>
<gene>
    <name evidence="6" type="ORF">ABT57_11545</name>
</gene>
<organism evidence="6 7">
    <name type="scientific">Photobacterium ganghwense</name>
    <dbReference type="NCBI Taxonomy" id="320778"/>
    <lineage>
        <taxon>Bacteria</taxon>
        <taxon>Pseudomonadati</taxon>
        <taxon>Pseudomonadota</taxon>
        <taxon>Gammaproteobacteria</taxon>
        <taxon>Vibrionales</taxon>
        <taxon>Vibrionaceae</taxon>
        <taxon>Photobacterium</taxon>
    </lineage>
</organism>
<dbReference type="PANTHER" id="PTHR30600:SF10">
    <property type="entry name" value="BLL6722 PROTEIN"/>
    <property type="match status" value="1"/>
</dbReference>
<dbReference type="InterPro" id="IPR051395">
    <property type="entry name" value="Cytochrome_c_Peroxidase/MauG"/>
</dbReference>
<feature type="region of interest" description="Disordered" evidence="4">
    <location>
        <begin position="48"/>
        <end position="70"/>
    </location>
</feature>
<evidence type="ECO:0000313" key="6">
    <source>
        <dbReference type="EMBL" id="KLV09511.1"/>
    </source>
</evidence>
<dbReference type="GO" id="GO:0004130">
    <property type="term" value="F:cytochrome-c peroxidase activity"/>
    <property type="evidence" value="ECO:0007669"/>
    <property type="project" value="TreeGrafter"/>
</dbReference>
<keyword evidence="3" id="KW-0560">Oxidoreductase</keyword>
<dbReference type="AlphaFoldDB" id="A0A0J1HD09"/>
<evidence type="ECO:0000256" key="1">
    <source>
        <dbReference type="ARBA" id="ARBA00004196"/>
    </source>
</evidence>
<dbReference type="EMBL" id="LDOU01000012">
    <property type="protein sequence ID" value="KLV09511.1"/>
    <property type="molecule type" value="Genomic_DNA"/>
</dbReference>
<comment type="subcellular location">
    <subcellularLocation>
        <location evidence="1">Cell envelope</location>
    </subcellularLocation>
</comment>
<reference evidence="6 7" key="1">
    <citation type="submission" date="2015-05" db="EMBL/GenBank/DDBJ databases">
        <title>Photobacterium galathea sp. nov.</title>
        <authorList>
            <person name="Machado H."/>
            <person name="Gram L."/>
        </authorList>
    </citation>
    <scope>NUCLEOTIDE SEQUENCE [LARGE SCALE GENOMIC DNA]</scope>
    <source>
        <strain evidence="6 7">DSM 22954</strain>
    </source>
</reference>
<dbReference type="SUPFAM" id="SSF46626">
    <property type="entry name" value="Cytochrome c"/>
    <property type="match status" value="2"/>
</dbReference>